<evidence type="ECO:0000313" key="2">
    <source>
        <dbReference type="Proteomes" id="UP000222310"/>
    </source>
</evidence>
<accession>A0A9Q5ZE58</accession>
<name>A0A9Q5ZE58_NOSLI</name>
<proteinExistence type="predicted"/>
<dbReference type="AlphaFoldDB" id="A0A9Q5ZE58"/>
<gene>
    <name evidence="1" type="ORF">VF08_08720</name>
</gene>
<dbReference type="EMBL" id="LAHD01000017">
    <property type="protein sequence ID" value="PHK05259.1"/>
    <property type="molecule type" value="Genomic_DNA"/>
</dbReference>
<evidence type="ECO:0000313" key="1">
    <source>
        <dbReference type="EMBL" id="PHK05259.1"/>
    </source>
</evidence>
<organism evidence="1 2">
    <name type="scientific">Nostoc linckia z8</name>
    <dbReference type="NCBI Taxonomy" id="1628746"/>
    <lineage>
        <taxon>Bacteria</taxon>
        <taxon>Bacillati</taxon>
        <taxon>Cyanobacteriota</taxon>
        <taxon>Cyanophyceae</taxon>
        <taxon>Nostocales</taxon>
        <taxon>Nostocaceae</taxon>
        <taxon>Nostoc</taxon>
    </lineage>
</organism>
<dbReference type="Proteomes" id="UP000222310">
    <property type="component" value="Unassembled WGS sequence"/>
</dbReference>
<sequence>MVWEKVSQRGLGGFPHERLALASALATKERHPEGVKGQGDLDVFETFPRTLLTGNGEMGERQTGRGE</sequence>
<protein>
    <submittedName>
        <fullName evidence="1">Uncharacterized protein</fullName>
    </submittedName>
</protein>
<reference evidence="1 2" key="1">
    <citation type="submission" date="2015-02" db="EMBL/GenBank/DDBJ databases">
        <title>Nostoc linckia genome annotation.</title>
        <authorList>
            <person name="Zhou Z."/>
        </authorList>
    </citation>
    <scope>NUCLEOTIDE SEQUENCE [LARGE SCALE GENOMIC DNA]</scope>
    <source>
        <strain evidence="2">z8</strain>
    </source>
</reference>
<comment type="caution">
    <text evidence="1">The sequence shown here is derived from an EMBL/GenBank/DDBJ whole genome shotgun (WGS) entry which is preliminary data.</text>
</comment>